<reference evidence="2" key="1">
    <citation type="submission" date="2023-03" db="EMBL/GenBank/DDBJ databases">
        <title>Massive genome expansion in bonnet fungi (Mycena s.s.) driven by repeated elements and novel gene families across ecological guilds.</title>
        <authorList>
            <consortium name="Lawrence Berkeley National Laboratory"/>
            <person name="Harder C.B."/>
            <person name="Miyauchi S."/>
            <person name="Viragh M."/>
            <person name="Kuo A."/>
            <person name="Thoen E."/>
            <person name="Andreopoulos B."/>
            <person name="Lu D."/>
            <person name="Skrede I."/>
            <person name="Drula E."/>
            <person name="Henrissat B."/>
            <person name="Morin E."/>
            <person name="Kohler A."/>
            <person name="Barry K."/>
            <person name="LaButti K."/>
            <person name="Morin E."/>
            <person name="Salamov A."/>
            <person name="Lipzen A."/>
            <person name="Mereny Z."/>
            <person name="Hegedus B."/>
            <person name="Baldrian P."/>
            <person name="Stursova M."/>
            <person name="Weitz H."/>
            <person name="Taylor A."/>
            <person name="Grigoriev I.V."/>
            <person name="Nagy L.G."/>
            <person name="Martin F."/>
            <person name="Kauserud H."/>
        </authorList>
    </citation>
    <scope>NUCLEOTIDE SEQUENCE</scope>
    <source>
        <strain evidence="2">CBHHK173m</strain>
    </source>
</reference>
<comment type="caution">
    <text evidence="2">The sequence shown here is derived from an EMBL/GenBank/DDBJ whole genome shotgun (WGS) entry which is preliminary data.</text>
</comment>
<feature type="compositionally biased region" description="Basic and acidic residues" evidence="1">
    <location>
        <begin position="31"/>
        <end position="44"/>
    </location>
</feature>
<protein>
    <submittedName>
        <fullName evidence="2">Uncharacterized protein</fullName>
    </submittedName>
</protein>
<keyword evidence="3" id="KW-1185">Reference proteome</keyword>
<evidence type="ECO:0000256" key="1">
    <source>
        <dbReference type="SAM" id="MobiDB-lite"/>
    </source>
</evidence>
<dbReference type="Proteomes" id="UP001222325">
    <property type="component" value="Unassembled WGS sequence"/>
</dbReference>
<dbReference type="EMBL" id="JARJCN010000030">
    <property type="protein sequence ID" value="KAJ7086834.1"/>
    <property type="molecule type" value="Genomic_DNA"/>
</dbReference>
<evidence type="ECO:0000313" key="2">
    <source>
        <dbReference type="EMBL" id="KAJ7086834.1"/>
    </source>
</evidence>
<sequence>MASTRSPRPRSPPSIFSPYGMVQTKAPKPLIKLDKTRARPERKAPLHAPPRRAPSVTSFLRRSRTISGPVDVLPEQPPLRARSTNSICSVAESEIFATDADSIRSTKSQEYSLDDKFAPTSPIELSPPPGGFMTGRERLPSITTKPQEKPQILDSFSSVRGYELPTLSSTSKPARRTDLNVPTDLVFLPASPGLPKPQVGWTGEWNHDDMQYIIRRLRMLK</sequence>
<name>A0AAD6U3W2_9AGAR</name>
<evidence type="ECO:0000313" key="3">
    <source>
        <dbReference type="Proteomes" id="UP001222325"/>
    </source>
</evidence>
<accession>A0AAD6U3W2</accession>
<gene>
    <name evidence="2" type="ORF">B0H15DRAFT_1022949</name>
</gene>
<proteinExistence type="predicted"/>
<feature type="region of interest" description="Disordered" evidence="1">
    <location>
        <begin position="117"/>
        <end position="154"/>
    </location>
</feature>
<dbReference type="AlphaFoldDB" id="A0AAD6U3W2"/>
<feature type="region of interest" description="Disordered" evidence="1">
    <location>
        <begin position="1"/>
        <end position="62"/>
    </location>
</feature>
<organism evidence="2 3">
    <name type="scientific">Mycena belliarum</name>
    <dbReference type="NCBI Taxonomy" id="1033014"/>
    <lineage>
        <taxon>Eukaryota</taxon>
        <taxon>Fungi</taxon>
        <taxon>Dikarya</taxon>
        <taxon>Basidiomycota</taxon>
        <taxon>Agaricomycotina</taxon>
        <taxon>Agaricomycetes</taxon>
        <taxon>Agaricomycetidae</taxon>
        <taxon>Agaricales</taxon>
        <taxon>Marasmiineae</taxon>
        <taxon>Mycenaceae</taxon>
        <taxon>Mycena</taxon>
    </lineage>
</organism>